<name>A0A7W3P4B6_9ACTN</name>
<evidence type="ECO:0000313" key="3">
    <source>
        <dbReference type="Proteomes" id="UP000523079"/>
    </source>
</evidence>
<dbReference type="EMBL" id="JACGWT010000001">
    <property type="protein sequence ID" value="MBA8792688.1"/>
    <property type="molecule type" value="Genomic_DNA"/>
</dbReference>
<dbReference type="InterPro" id="IPR011042">
    <property type="entry name" value="6-blade_b-propeller_TolB-like"/>
</dbReference>
<evidence type="ECO:0000313" key="2">
    <source>
        <dbReference type="EMBL" id="MBA8792688.1"/>
    </source>
</evidence>
<dbReference type="RefSeq" id="WP_182558305.1">
    <property type="nucleotide sequence ID" value="NZ_JACGWT010000001.1"/>
</dbReference>
<reference evidence="2 3" key="1">
    <citation type="submission" date="2020-07" db="EMBL/GenBank/DDBJ databases">
        <title>Sequencing the genomes of 1000 actinobacteria strains.</title>
        <authorList>
            <person name="Klenk H.-P."/>
        </authorList>
    </citation>
    <scope>NUCLEOTIDE SEQUENCE [LARGE SCALE GENOMIC DNA]</scope>
    <source>
        <strain evidence="2 3">DSM 100723</strain>
    </source>
</reference>
<gene>
    <name evidence="2" type="ORF">FHX74_000282</name>
</gene>
<dbReference type="SUPFAM" id="SSF82171">
    <property type="entry name" value="DPP6 N-terminal domain-like"/>
    <property type="match status" value="1"/>
</dbReference>
<sequence>MNRIKIIVLTGVTVLCLVVAGGYFLYARGLDRAMAAPSVTGSAAPSLDLAAVLRGPHIVFRSTLLGTGYDQLAAVPLDAPGGPRAFSPLSCERVYATRTAGVCVSADRGVVQTYALLGLDATMTKITNTPLAGLPSRARMSPDGTLVSTTTFVTGHSYAQASFSTSTIVRRDGRSLGNLETFTTTLPDGQQLVAADRNYWGVTFAPDDDTFYATAASNGTTWLVRGSLAKRTMQALRTDAECPSLSPDGKHVAYKKRLGNRTPGVWRLAVLDLATGQETLLDETRSADDQMEWLDDSHVLYGMPRGGSQATTSDVWVAPIDGSRPPRVLIPGADSPAVVRM</sequence>
<dbReference type="Proteomes" id="UP000523079">
    <property type="component" value="Unassembled WGS sequence"/>
</dbReference>
<keyword evidence="1" id="KW-0812">Transmembrane</keyword>
<feature type="transmembrane region" description="Helical" evidence="1">
    <location>
        <begin position="6"/>
        <end position="26"/>
    </location>
</feature>
<dbReference type="AlphaFoldDB" id="A0A7W3P4B6"/>
<organism evidence="2 3">
    <name type="scientific">Microlunatus kandeliicorticis</name>
    <dbReference type="NCBI Taxonomy" id="1759536"/>
    <lineage>
        <taxon>Bacteria</taxon>
        <taxon>Bacillati</taxon>
        <taxon>Actinomycetota</taxon>
        <taxon>Actinomycetes</taxon>
        <taxon>Propionibacteriales</taxon>
        <taxon>Propionibacteriaceae</taxon>
        <taxon>Microlunatus</taxon>
    </lineage>
</organism>
<evidence type="ECO:0008006" key="4">
    <source>
        <dbReference type="Google" id="ProtNLM"/>
    </source>
</evidence>
<evidence type="ECO:0000256" key="1">
    <source>
        <dbReference type="SAM" id="Phobius"/>
    </source>
</evidence>
<dbReference type="Gene3D" id="2.120.10.30">
    <property type="entry name" value="TolB, C-terminal domain"/>
    <property type="match status" value="1"/>
</dbReference>
<keyword evidence="1" id="KW-1133">Transmembrane helix</keyword>
<accession>A0A7W3P4B6</accession>
<proteinExistence type="predicted"/>
<comment type="caution">
    <text evidence="2">The sequence shown here is derived from an EMBL/GenBank/DDBJ whole genome shotgun (WGS) entry which is preliminary data.</text>
</comment>
<protein>
    <recommendedName>
        <fullName evidence="4">WD40-like Beta Propeller Repeat</fullName>
    </recommendedName>
</protein>
<keyword evidence="1" id="KW-0472">Membrane</keyword>
<keyword evidence="3" id="KW-1185">Reference proteome</keyword>